<evidence type="ECO:0008006" key="3">
    <source>
        <dbReference type="Google" id="ProtNLM"/>
    </source>
</evidence>
<proteinExistence type="predicted"/>
<name>A0ABD0W2Y9_UMBPY</name>
<sequence>MSQDRNHMFLGVIQDVLSWVPEHFRNLPSPLTYSEEFPLNTHFSWGVSKAPVRIFQIPLLRYLQRLCGIRETRNFTHYNCVSSRRRLEQIRKMLPKPIEIYRSVKSLIEVTQALWALFIKLLNACL</sequence>
<gene>
    <name evidence="1" type="ORF">UPYG_G00280110</name>
</gene>
<keyword evidence="2" id="KW-1185">Reference proteome</keyword>
<dbReference type="EMBL" id="JAGEUA010000009">
    <property type="protein sequence ID" value="KAL0965349.1"/>
    <property type="molecule type" value="Genomic_DNA"/>
</dbReference>
<reference evidence="1 2" key="1">
    <citation type="submission" date="2024-06" db="EMBL/GenBank/DDBJ databases">
        <authorList>
            <person name="Pan Q."/>
            <person name="Wen M."/>
            <person name="Jouanno E."/>
            <person name="Zahm M."/>
            <person name="Klopp C."/>
            <person name="Cabau C."/>
            <person name="Louis A."/>
            <person name="Berthelot C."/>
            <person name="Parey E."/>
            <person name="Roest Crollius H."/>
            <person name="Montfort J."/>
            <person name="Robinson-Rechavi M."/>
            <person name="Bouchez O."/>
            <person name="Lampietro C."/>
            <person name="Lopez Roques C."/>
            <person name="Donnadieu C."/>
            <person name="Postlethwait J."/>
            <person name="Bobe J."/>
            <person name="Verreycken H."/>
            <person name="Guiguen Y."/>
        </authorList>
    </citation>
    <scope>NUCLEOTIDE SEQUENCE [LARGE SCALE GENOMIC DNA]</scope>
    <source>
        <strain evidence="1">Up_M1</strain>
        <tissue evidence="1">Testis</tissue>
    </source>
</reference>
<protein>
    <recommendedName>
        <fullName evidence="3">Maturase K</fullName>
    </recommendedName>
</protein>
<comment type="caution">
    <text evidence="1">The sequence shown here is derived from an EMBL/GenBank/DDBJ whole genome shotgun (WGS) entry which is preliminary data.</text>
</comment>
<evidence type="ECO:0000313" key="2">
    <source>
        <dbReference type="Proteomes" id="UP001557470"/>
    </source>
</evidence>
<dbReference type="Proteomes" id="UP001557470">
    <property type="component" value="Unassembled WGS sequence"/>
</dbReference>
<organism evidence="1 2">
    <name type="scientific">Umbra pygmaea</name>
    <name type="common">Eastern mudminnow</name>
    <dbReference type="NCBI Taxonomy" id="75934"/>
    <lineage>
        <taxon>Eukaryota</taxon>
        <taxon>Metazoa</taxon>
        <taxon>Chordata</taxon>
        <taxon>Craniata</taxon>
        <taxon>Vertebrata</taxon>
        <taxon>Euteleostomi</taxon>
        <taxon>Actinopterygii</taxon>
        <taxon>Neopterygii</taxon>
        <taxon>Teleostei</taxon>
        <taxon>Protacanthopterygii</taxon>
        <taxon>Esociformes</taxon>
        <taxon>Umbridae</taxon>
        <taxon>Umbra</taxon>
    </lineage>
</organism>
<evidence type="ECO:0000313" key="1">
    <source>
        <dbReference type="EMBL" id="KAL0965349.1"/>
    </source>
</evidence>
<dbReference type="AlphaFoldDB" id="A0ABD0W2Y9"/>
<accession>A0ABD0W2Y9</accession>